<feature type="domain" description="PDZ" evidence="13">
    <location>
        <begin position="614"/>
        <end position="712"/>
    </location>
</feature>
<evidence type="ECO:0000256" key="3">
    <source>
        <dbReference type="ARBA" id="ARBA00022679"/>
    </source>
</evidence>
<organism evidence="15 16">
    <name type="scientific">Corynebacterium hansenii</name>
    <dbReference type="NCBI Taxonomy" id="394964"/>
    <lineage>
        <taxon>Bacteria</taxon>
        <taxon>Bacillati</taxon>
        <taxon>Actinomycetota</taxon>
        <taxon>Actinomycetes</taxon>
        <taxon>Mycobacteriales</taxon>
        <taxon>Corynebacteriaceae</taxon>
        <taxon>Corynebacterium</taxon>
    </lineage>
</organism>
<feature type="domain" description="Protein kinase" evidence="12">
    <location>
        <begin position="14"/>
        <end position="275"/>
    </location>
</feature>
<keyword evidence="16" id="KW-1185">Reference proteome</keyword>
<dbReference type="PROSITE" id="PS00108">
    <property type="entry name" value="PROTEIN_KINASE_ST"/>
    <property type="match status" value="1"/>
</dbReference>
<evidence type="ECO:0000256" key="5">
    <source>
        <dbReference type="ARBA" id="ARBA00022741"/>
    </source>
</evidence>
<evidence type="ECO:0000313" key="15">
    <source>
        <dbReference type="EMBL" id="MFC3849718.1"/>
    </source>
</evidence>
<dbReference type="CDD" id="cd06577">
    <property type="entry name" value="PASTA_pknB"/>
    <property type="match status" value="5"/>
</dbReference>
<dbReference type="SUPFAM" id="SSF56112">
    <property type="entry name" value="Protein kinase-like (PK-like)"/>
    <property type="match status" value="1"/>
</dbReference>
<feature type="region of interest" description="Disordered" evidence="10">
    <location>
        <begin position="785"/>
        <end position="810"/>
    </location>
</feature>
<dbReference type="InterPro" id="IPR000719">
    <property type="entry name" value="Prot_kinase_dom"/>
</dbReference>
<feature type="transmembrane region" description="Helical" evidence="11">
    <location>
        <begin position="465"/>
        <end position="486"/>
    </location>
</feature>
<feature type="compositionally biased region" description="Low complexity" evidence="10">
    <location>
        <begin position="393"/>
        <end position="420"/>
    </location>
</feature>
<dbReference type="InterPro" id="IPR011009">
    <property type="entry name" value="Kinase-like_dom_sf"/>
</dbReference>
<dbReference type="PROSITE" id="PS50106">
    <property type="entry name" value="PDZ"/>
    <property type="match status" value="1"/>
</dbReference>
<evidence type="ECO:0000256" key="1">
    <source>
        <dbReference type="ARBA" id="ARBA00012513"/>
    </source>
</evidence>
<feature type="region of interest" description="Disordered" evidence="10">
    <location>
        <begin position="719"/>
        <end position="741"/>
    </location>
</feature>
<evidence type="ECO:0000259" key="14">
    <source>
        <dbReference type="PROSITE" id="PS51178"/>
    </source>
</evidence>
<dbReference type="PANTHER" id="PTHR43289:SF6">
    <property type="entry name" value="SERINE_THREONINE-PROTEIN KINASE NEKL-3"/>
    <property type="match status" value="1"/>
</dbReference>
<evidence type="ECO:0000259" key="12">
    <source>
        <dbReference type="PROSITE" id="PS50011"/>
    </source>
</evidence>
<dbReference type="PANTHER" id="PTHR43289">
    <property type="entry name" value="MITOGEN-ACTIVATED PROTEIN KINASE KINASE KINASE 20-RELATED"/>
    <property type="match status" value="1"/>
</dbReference>
<keyword evidence="4" id="KW-0677">Repeat</keyword>
<feature type="domain" description="PASTA" evidence="14">
    <location>
        <begin position="622"/>
        <end position="686"/>
    </location>
</feature>
<dbReference type="SMART" id="SM00740">
    <property type="entry name" value="PASTA"/>
    <property type="match status" value="4"/>
</dbReference>
<evidence type="ECO:0000259" key="13">
    <source>
        <dbReference type="PROSITE" id="PS50106"/>
    </source>
</evidence>
<dbReference type="CDD" id="cd14014">
    <property type="entry name" value="STKc_PknB_like"/>
    <property type="match status" value="1"/>
</dbReference>
<dbReference type="EC" id="2.7.11.1" evidence="1"/>
<feature type="domain" description="PASTA" evidence="14">
    <location>
        <begin position="488"/>
        <end position="554"/>
    </location>
</feature>
<dbReference type="Gene3D" id="1.10.510.10">
    <property type="entry name" value="Transferase(Phosphotransferase) domain 1"/>
    <property type="match status" value="1"/>
</dbReference>
<evidence type="ECO:0000256" key="11">
    <source>
        <dbReference type="SAM" id="Phobius"/>
    </source>
</evidence>
<dbReference type="SMART" id="SM00220">
    <property type="entry name" value="S_TKc"/>
    <property type="match status" value="1"/>
</dbReference>
<proteinExistence type="predicted"/>
<feature type="region of interest" description="Disordered" evidence="10">
    <location>
        <begin position="291"/>
        <end position="335"/>
    </location>
</feature>
<dbReference type="SUPFAM" id="SSF54184">
    <property type="entry name" value="Penicillin-binding protein 2x (pbp-2x), c-terminal domain"/>
    <property type="match status" value="1"/>
</dbReference>
<dbReference type="PROSITE" id="PS50011">
    <property type="entry name" value="PROTEIN_KINASE_DOM"/>
    <property type="match status" value="1"/>
</dbReference>
<keyword evidence="3" id="KW-0808">Transferase</keyword>
<evidence type="ECO:0000256" key="2">
    <source>
        <dbReference type="ARBA" id="ARBA00022527"/>
    </source>
</evidence>
<comment type="caution">
    <text evidence="15">The sequence shown here is derived from an EMBL/GenBank/DDBJ whole genome shotgun (WGS) entry which is preliminary data.</text>
</comment>
<evidence type="ECO:0000256" key="9">
    <source>
        <dbReference type="ARBA" id="ARBA00048679"/>
    </source>
</evidence>
<feature type="domain" description="PASTA" evidence="14">
    <location>
        <begin position="756"/>
        <end position="815"/>
    </location>
</feature>
<dbReference type="Proteomes" id="UP001595751">
    <property type="component" value="Unassembled WGS sequence"/>
</dbReference>
<keyword evidence="11" id="KW-0472">Membrane</keyword>
<dbReference type="EMBL" id="JBHRZN010000002">
    <property type="protein sequence ID" value="MFC3849718.1"/>
    <property type="molecule type" value="Genomic_DNA"/>
</dbReference>
<feature type="region of interest" description="Disordered" evidence="10">
    <location>
        <begin position="348"/>
        <end position="367"/>
    </location>
</feature>
<keyword evidence="2" id="KW-0723">Serine/threonine-protein kinase</keyword>
<evidence type="ECO:0000256" key="8">
    <source>
        <dbReference type="ARBA" id="ARBA00047899"/>
    </source>
</evidence>
<keyword evidence="11" id="KW-1133">Transmembrane helix</keyword>
<feature type="domain" description="PASTA" evidence="14">
    <location>
        <begin position="687"/>
        <end position="755"/>
    </location>
</feature>
<dbReference type="InterPro" id="IPR008271">
    <property type="entry name" value="Ser/Thr_kinase_AS"/>
</dbReference>
<dbReference type="Pfam" id="PF00069">
    <property type="entry name" value="Pkinase"/>
    <property type="match status" value="1"/>
</dbReference>
<evidence type="ECO:0000256" key="7">
    <source>
        <dbReference type="ARBA" id="ARBA00022840"/>
    </source>
</evidence>
<feature type="region of interest" description="Disordered" evidence="10">
    <location>
        <begin position="376"/>
        <end position="458"/>
    </location>
</feature>
<dbReference type="Gene3D" id="3.30.10.20">
    <property type="match status" value="5"/>
</dbReference>
<dbReference type="PROSITE" id="PS51178">
    <property type="entry name" value="PASTA"/>
    <property type="match status" value="4"/>
</dbReference>
<dbReference type="RefSeq" id="WP_290288660.1">
    <property type="nucleotide sequence ID" value="NZ_CP047211.1"/>
</dbReference>
<keyword evidence="11" id="KW-0812">Transmembrane</keyword>
<dbReference type="InterPro" id="IPR005543">
    <property type="entry name" value="PASTA_dom"/>
</dbReference>
<comment type="catalytic activity">
    <reaction evidence="8">
        <text>L-threonyl-[protein] + ATP = O-phospho-L-threonyl-[protein] + ADP + H(+)</text>
        <dbReference type="Rhea" id="RHEA:46608"/>
        <dbReference type="Rhea" id="RHEA-COMP:11060"/>
        <dbReference type="Rhea" id="RHEA-COMP:11605"/>
        <dbReference type="ChEBI" id="CHEBI:15378"/>
        <dbReference type="ChEBI" id="CHEBI:30013"/>
        <dbReference type="ChEBI" id="CHEBI:30616"/>
        <dbReference type="ChEBI" id="CHEBI:61977"/>
        <dbReference type="ChEBI" id="CHEBI:456216"/>
        <dbReference type="EC" id="2.7.11.1"/>
    </reaction>
</comment>
<evidence type="ECO:0000313" key="16">
    <source>
        <dbReference type="Proteomes" id="UP001595751"/>
    </source>
</evidence>
<dbReference type="Pfam" id="PF03793">
    <property type="entry name" value="PASTA"/>
    <property type="match status" value="5"/>
</dbReference>
<keyword evidence="6" id="KW-0418">Kinase</keyword>
<accession>A0ABV7ZPN2</accession>
<keyword evidence="7" id="KW-0067">ATP-binding</keyword>
<feature type="compositionally biased region" description="Basic and acidic residues" evidence="10">
    <location>
        <begin position="298"/>
        <end position="315"/>
    </location>
</feature>
<keyword evidence="5" id="KW-0547">Nucleotide-binding</keyword>
<gene>
    <name evidence="15" type="ORF">ACFORJ_06015</name>
</gene>
<sequence length="815" mass="85839">MAEVSEGDILDGRYRIGPLIARGGMSSVHRATDLRLGRDVAAKVMDPRFVHDESFRVRFEREARAVARMADESLVNVYDQGHDDAGHVFLIMELVDGGTLRELLRERGPMPPHAAAAVLGPVLRALSLAHDRAMVHRDIKPENVLISDSGKVKLADFGLVRAAADSKVTSNSVIVGTVGYLSPEQVTGAEMTPASDVYSTGILLYELLTGSTPFTGDTSLAVALQRLNKDVPPPSEAIDGVPPEFDDLVARACARAPEDRFASAAEFAAELDDIVDELGLPPFRVPAPVDSAAHRASRTRDDLSAPDPEDVRGTELFDGPPAPGLFGPHGRDGMNETRHDVPAAPLPAPGTFASPDSGDGYADRYGDGYADRYGDSYDDSYGDEDFARRPDGTAVLPGAASGAAAGAVPGMPTGMPGQTPYHGNAPAPRHAAPDDGDHGHDRRGGAPGRRHAKAREGRQRTRTGCAIWLIIALIATLGMGLGAWWLGSGRYGEVPSISGMTEQQASAAVSEAGFEPISQQRYHDAVPQSQVIGTEPIAGARAVKGAPVAVLVSMGRPTVPALPADRSPKRYSALLAERTLVEEAGEPMYSDSVPEGDILMTHPAAGQTVATGSTVTVHRSKGQAPVKVPDVIGLSLDDARKVIEDAGLKVSDVTDEYSATRDPKSVLSVTPEPGTGLARGSDVTLAVNNGIEVPDVEGLPLDEARRKLTEAGLVVRNVTKSESSPRRAGQVDSTTPQAGTVVDPADSAVDIVVSDRVEVPNVLGSKIGDARKTLREAGLRLKISGDATDDDRIYSQSPRSGSDAKRGDVVTVRGF</sequence>
<dbReference type="InterPro" id="IPR001478">
    <property type="entry name" value="PDZ"/>
</dbReference>
<evidence type="ECO:0000256" key="10">
    <source>
        <dbReference type="SAM" id="MobiDB-lite"/>
    </source>
</evidence>
<evidence type="ECO:0000256" key="4">
    <source>
        <dbReference type="ARBA" id="ARBA00022737"/>
    </source>
</evidence>
<reference evidence="16" key="1">
    <citation type="journal article" date="2019" name="Int. J. Syst. Evol. Microbiol.">
        <title>The Global Catalogue of Microorganisms (GCM) 10K type strain sequencing project: providing services to taxonomists for standard genome sequencing and annotation.</title>
        <authorList>
            <consortium name="The Broad Institute Genomics Platform"/>
            <consortium name="The Broad Institute Genome Sequencing Center for Infectious Disease"/>
            <person name="Wu L."/>
            <person name="Ma J."/>
        </authorList>
    </citation>
    <scope>NUCLEOTIDE SEQUENCE [LARGE SCALE GENOMIC DNA]</scope>
    <source>
        <strain evidence="16">CCUG 53252</strain>
    </source>
</reference>
<feature type="compositionally biased region" description="Basic and acidic residues" evidence="10">
    <location>
        <begin position="431"/>
        <end position="444"/>
    </location>
</feature>
<dbReference type="Gene3D" id="3.30.200.20">
    <property type="entry name" value="Phosphorylase Kinase, domain 1"/>
    <property type="match status" value="1"/>
</dbReference>
<name>A0ABV7ZPN2_9CORY</name>
<evidence type="ECO:0000256" key="6">
    <source>
        <dbReference type="ARBA" id="ARBA00022777"/>
    </source>
</evidence>
<protein>
    <recommendedName>
        <fullName evidence="1">non-specific serine/threonine protein kinase</fullName>
        <ecNumber evidence="1">2.7.11.1</ecNumber>
    </recommendedName>
</protein>
<comment type="catalytic activity">
    <reaction evidence="9">
        <text>L-seryl-[protein] + ATP = O-phospho-L-seryl-[protein] + ADP + H(+)</text>
        <dbReference type="Rhea" id="RHEA:17989"/>
        <dbReference type="Rhea" id="RHEA-COMP:9863"/>
        <dbReference type="Rhea" id="RHEA-COMP:11604"/>
        <dbReference type="ChEBI" id="CHEBI:15378"/>
        <dbReference type="ChEBI" id="CHEBI:29999"/>
        <dbReference type="ChEBI" id="CHEBI:30616"/>
        <dbReference type="ChEBI" id="CHEBI:83421"/>
        <dbReference type="ChEBI" id="CHEBI:456216"/>
        <dbReference type="EC" id="2.7.11.1"/>
    </reaction>
</comment>